<gene>
    <name evidence="2" type="ORF">CEPIT_LOCUS39395</name>
</gene>
<feature type="non-terminal residue" evidence="2">
    <location>
        <position position="268"/>
    </location>
</feature>
<sequence length="268" mass="30309">MQCNAHSVKKKKKVQPIYPRFKRIILKPFALIPKCNTPPGSTPPTRAVCHEAEIETDLFKNSISFCFFCFTRAVNKRGSFQEGSRLLILAGDVFSKGKIGCCRMLKTKPSCYSSAVWERVLTKQIAIGESMEVLVVDIVLSDWKIKFQGFIGGLCVKEDEGMLIRPPPEPPPWRNSVIRVWTSISISAESIVFCFYFISIVFCCLFILCCKTFALGLGDERHVVIFVILNMPKLGLASYIALSKVINSESRPRADGYMWSFCYFNPFL</sequence>
<dbReference type="AlphaFoldDB" id="A0AAV0G3D0"/>
<dbReference type="Proteomes" id="UP001152523">
    <property type="component" value="Unassembled WGS sequence"/>
</dbReference>
<keyword evidence="3" id="KW-1185">Reference proteome</keyword>
<dbReference type="EMBL" id="CAMAPF010001033">
    <property type="protein sequence ID" value="CAH9141779.1"/>
    <property type="molecule type" value="Genomic_DNA"/>
</dbReference>
<evidence type="ECO:0000313" key="2">
    <source>
        <dbReference type="EMBL" id="CAH9141779.1"/>
    </source>
</evidence>
<keyword evidence="1" id="KW-1133">Transmembrane helix</keyword>
<feature type="transmembrane region" description="Helical" evidence="1">
    <location>
        <begin position="223"/>
        <end position="242"/>
    </location>
</feature>
<keyword evidence="1" id="KW-0812">Transmembrane</keyword>
<name>A0AAV0G3D0_9ASTE</name>
<proteinExistence type="predicted"/>
<feature type="transmembrane region" description="Helical" evidence="1">
    <location>
        <begin position="193"/>
        <end position="217"/>
    </location>
</feature>
<organism evidence="2 3">
    <name type="scientific">Cuscuta epithymum</name>
    <dbReference type="NCBI Taxonomy" id="186058"/>
    <lineage>
        <taxon>Eukaryota</taxon>
        <taxon>Viridiplantae</taxon>
        <taxon>Streptophyta</taxon>
        <taxon>Embryophyta</taxon>
        <taxon>Tracheophyta</taxon>
        <taxon>Spermatophyta</taxon>
        <taxon>Magnoliopsida</taxon>
        <taxon>eudicotyledons</taxon>
        <taxon>Gunneridae</taxon>
        <taxon>Pentapetalae</taxon>
        <taxon>asterids</taxon>
        <taxon>lamiids</taxon>
        <taxon>Solanales</taxon>
        <taxon>Convolvulaceae</taxon>
        <taxon>Cuscuteae</taxon>
        <taxon>Cuscuta</taxon>
        <taxon>Cuscuta subgen. Cuscuta</taxon>
    </lineage>
</organism>
<evidence type="ECO:0000313" key="3">
    <source>
        <dbReference type="Proteomes" id="UP001152523"/>
    </source>
</evidence>
<protein>
    <submittedName>
        <fullName evidence="2">Uncharacterized protein</fullName>
    </submittedName>
</protein>
<comment type="caution">
    <text evidence="2">The sequence shown here is derived from an EMBL/GenBank/DDBJ whole genome shotgun (WGS) entry which is preliminary data.</text>
</comment>
<keyword evidence="1" id="KW-0472">Membrane</keyword>
<accession>A0AAV0G3D0</accession>
<reference evidence="2" key="1">
    <citation type="submission" date="2022-07" db="EMBL/GenBank/DDBJ databases">
        <authorList>
            <person name="Macas J."/>
            <person name="Novak P."/>
            <person name="Neumann P."/>
        </authorList>
    </citation>
    <scope>NUCLEOTIDE SEQUENCE</scope>
</reference>
<evidence type="ECO:0000256" key="1">
    <source>
        <dbReference type="SAM" id="Phobius"/>
    </source>
</evidence>